<comment type="pathway">
    <text evidence="2">Phospholipid metabolism; phosphatidylglycerol biosynthesis; phosphatidylglycerol from CDP-diacylglycerol: step 1/2.</text>
</comment>
<evidence type="ECO:0000256" key="7">
    <source>
        <dbReference type="ARBA" id="ARBA00022679"/>
    </source>
</evidence>
<dbReference type="Gene3D" id="1.20.120.1760">
    <property type="match status" value="1"/>
</dbReference>
<dbReference type="PROSITE" id="PS00379">
    <property type="entry name" value="CDP_ALCOHOL_P_TRANSF"/>
    <property type="match status" value="1"/>
</dbReference>
<evidence type="ECO:0000256" key="4">
    <source>
        <dbReference type="ARBA" id="ARBA00013170"/>
    </source>
</evidence>
<evidence type="ECO:0000256" key="16">
    <source>
        <dbReference type="SAM" id="Phobius"/>
    </source>
</evidence>
<dbReference type="InterPro" id="IPR048254">
    <property type="entry name" value="CDP_ALCOHOL_P_TRANSF_CS"/>
</dbReference>
<dbReference type="AlphaFoldDB" id="A0A858RBJ5"/>
<dbReference type="EMBL" id="CP051775">
    <property type="protein sequence ID" value="QJE74835.1"/>
    <property type="molecule type" value="Genomic_DNA"/>
</dbReference>
<keyword evidence="13" id="KW-1208">Phospholipid metabolism</keyword>
<accession>A0A858RBJ5</accession>
<dbReference type="GO" id="GO:0043337">
    <property type="term" value="F:cardiolipin synthase (CMP-forming)"/>
    <property type="evidence" value="ECO:0007669"/>
    <property type="project" value="TreeGrafter"/>
</dbReference>
<evidence type="ECO:0000256" key="5">
    <source>
        <dbReference type="ARBA" id="ARBA00014944"/>
    </source>
</evidence>
<keyword evidence="9 16" id="KW-1133">Transmembrane helix</keyword>
<evidence type="ECO:0000256" key="15">
    <source>
        <dbReference type="RuleBase" id="RU003750"/>
    </source>
</evidence>
<evidence type="ECO:0000256" key="1">
    <source>
        <dbReference type="ARBA" id="ARBA00004141"/>
    </source>
</evidence>
<comment type="catalytic activity">
    <reaction evidence="14">
        <text>a CDP-1,2-diacyl-sn-glycerol + sn-glycerol 3-phosphate = a 1,2-diacyl-sn-glycero-3-phospho-(1'-sn-glycero-3'-phosphate) + CMP + H(+)</text>
        <dbReference type="Rhea" id="RHEA:12593"/>
        <dbReference type="ChEBI" id="CHEBI:15378"/>
        <dbReference type="ChEBI" id="CHEBI:57597"/>
        <dbReference type="ChEBI" id="CHEBI:58332"/>
        <dbReference type="ChEBI" id="CHEBI:60110"/>
        <dbReference type="ChEBI" id="CHEBI:60377"/>
        <dbReference type="EC" id="2.7.8.5"/>
    </reaction>
</comment>
<dbReference type="KEGG" id="acru:HHL28_08215"/>
<dbReference type="InterPro" id="IPR050324">
    <property type="entry name" value="CDP-alcohol_PTase-I"/>
</dbReference>
<keyword evidence="18" id="KW-1185">Reference proteome</keyword>
<dbReference type="PANTHER" id="PTHR14269:SF60">
    <property type="entry name" value="CARDIOLIPIN SYNTHASE (CMP-FORMING)"/>
    <property type="match status" value="1"/>
</dbReference>
<keyword evidence="6" id="KW-0444">Lipid biosynthesis</keyword>
<dbReference type="GO" id="GO:0008444">
    <property type="term" value="F:CDP-diacylglycerol-glycerol-3-phosphate 3-phosphatidyltransferase activity"/>
    <property type="evidence" value="ECO:0007669"/>
    <property type="project" value="UniProtKB-EC"/>
</dbReference>
<evidence type="ECO:0000256" key="8">
    <source>
        <dbReference type="ARBA" id="ARBA00022692"/>
    </source>
</evidence>
<dbReference type="Pfam" id="PF01066">
    <property type="entry name" value="CDP-OH_P_transf"/>
    <property type="match status" value="1"/>
</dbReference>
<gene>
    <name evidence="17" type="ORF">HHL28_08215</name>
</gene>
<proteinExistence type="inferred from homology"/>
<dbReference type="InterPro" id="IPR043130">
    <property type="entry name" value="CDP-OH_PTrfase_TM_dom"/>
</dbReference>
<keyword evidence="11 16" id="KW-0472">Membrane</keyword>
<protein>
    <recommendedName>
        <fullName evidence="5">CDP-diacylglycerol--glycerol-3-phosphate 3-phosphatidyltransferase</fullName>
        <ecNumber evidence="4">2.7.8.5</ecNumber>
    </recommendedName>
</protein>
<evidence type="ECO:0000313" key="17">
    <source>
        <dbReference type="EMBL" id="QJE74835.1"/>
    </source>
</evidence>
<organism evidence="17 18">
    <name type="scientific">Aerophototrophica crusticola</name>
    <dbReference type="NCBI Taxonomy" id="1709002"/>
    <lineage>
        <taxon>Bacteria</taxon>
        <taxon>Pseudomonadati</taxon>
        <taxon>Pseudomonadota</taxon>
        <taxon>Alphaproteobacteria</taxon>
        <taxon>Rhodospirillales</taxon>
        <taxon>Rhodospirillaceae</taxon>
        <taxon>Aerophototrophica</taxon>
    </lineage>
</organism>
<dbReference type="GO" id="GO:0016020">
    <property type="term" value="C:membrane"/>
    <property type="evidence" value="ECO:0007669"/>
    <property type="project" value="UniProtKB-SubCell"/>
</dbReference>
<dbReference type="PIRSF" id="PIRSF000847">
    <property type="entry name" value="Phos_ph_gly_syn"/>
    <property type="match status" value="1"/>
</dbReference>
<evidence type="ECO:0000256" key="3">
    <source>
        <dbReference type="ARBA" id="ARBA00010441"/>
    </source>
</evidence>
<feature type="transmembrane region" description="Helical" evidence="16">
    <location>
        <begin position="85"/>
        <end position="106"/>
    </location>
</feature>
<reference evidence="17" key="1">
    <citation type="submission" date="2020-04" db="EMBL/GenBank/DDBJ databases">
        <title>A desert anoxygenic phototrophic bacterium fixes CO2 using RubisCO under aerobic conditions.</title>
        <authorList>
            <person name="Tang K."/>
        </authorList>
    </citation>
    <scope>NUCLEOTIDE SEQUENCE [LARGE SCALE GENOMIC DNA]</scope>
    <source>
        <strain evidence="17">MIMtkB3</strain>
    </source>
</reference>
<sequence length="183" mass="19883">MYVPNTITILRLLAVPVTVWLVLEGRMAPAFWLFVAAGVSDAVDGLIARSFRARTRLGAYLDPVADKALLVGVFLALGYTDLLPGWLVGLVVLRDAVIIFGVWYLTMHLKERLAMQPLWVSKFNTVAQIALAILVLAVEGKGLESLDTYVPVAVGLVAVTTTYSLAAYVLRGLLILRTRETAG</sequence>
<feature type="transmembrane region" description="Helical" evidence="16">
    <location>
        <begin position="118"/>
        <end position="137"/>
    </location>
</feature>
<comment type="subcellular location">
    <subcellularLocation>
        <location evidence="1">Membrane</location>
        <topology evidence="1">Multi-pass membrane protein</topology>
    </subcellularLocation>
</comment>
<evidence type="ECO:0000313" key="18">
    <source>
        <dbReference type="Proteomes" id="UP000501891"/>
    </source>
</evidence>
<name>A0A858RBJ5_9PROT</name>
<evidence type="ECO:0000256" key="11">
    <source>
        <dbReference type="ARBA" id="ARBA00023136"/>
    </source>
</evidence>
<evidence type="ECO:0000256" key="12">
    <source>
        <dbReference type="ARBA" id="ARBA00023209"/>
    </source>
</evidence>
<evidence type="ECO:0000256" key="10">
    <source>
        <dbReference type="ARBA" id="ARBA00023098"/>
    </source>
</evidence>
<keyword evidence="12" id="KW-0594">Phospholipid biosynthesis</keyword>
<keyword evidence="8 16" id="KW-0812">Transmembrane</keyword>
<dbReference type="EC" id="2.7.8.5" evidence="4"/>
<evidence type="ECO:0000256" key="14">
    <source>
        <dbReference type="ARBA" id="ARBA00048586"/>
    </source>
</evidence>
<dbReference type="PANTHER" id="PTHR14269">
    <property type="entry name" value="CDP-DIACYLGLYCEROL--GLYCEROL-3-PHOSPHATE 3-PHOSPHATIDYLTRANSFERASE-RELATED"/>
    <property type="match status" value="1"/>
</dbReference>
<feature type="transmembrane region" description="Helical" evidence="16">
    <location>
        <begin position="149"/>
        <end position="170"/>
    </location>
</feature>
<comment type="similarity">
    <text evidence="3 15">Belongs to the CDP-alcohol phosphatidyltransferase class-I family.</text>
</comment>
<dbReference type="InterPro" id="IPR004570">
    <property type="entry name" value="Phosphatidylglycerol_P_synth"/>
</dbReference>
<keyword evidence="7 15" id="KW-0808">Transferase</keyword>
<evidence type="ECO:0000256" key="6">
    <source>
        <dbReference type="ARBA" id="ARBA00022516"/>
    </source>
</evidence>
<dbReference type="Proteomes" id="UP000501891">
    <property type="component" value="Chromosome"/>
</dbReference>
<evidence type="ECO:0000256" key="9">
    <source>
        <dbReference type="ARBA" id="ARBA00022989"/>
    </source>
</evidence>
<dbReference type="InterPro" id="IPR000462">
    <property type="entry name" value="CDP-OH_P_trans"/>
</dbReference>
<keyword evidence="10" id="KW-0443">Lipid metabolism</keyword>
<evidence type="ECO:0000256" key="13">
    <source>
        <dbReference type="ARBA" id="ARBA00023264"/>
    </source>
</evidence>
<evidence type="ECO:0000256" key="2">
    <source>
        <dbReference type="ARBA" id="ARBA00005042"/>
    </source>
</evidence>
<dbReference type="GO" id="GO:0032049">
    <property type="term" value="P:cardiolipin biosynthetic process"/>
    <property type="evidence" value="ECO:0007669"/>
    <property type="project" value="TreeGrafter"/>
</dbReference>